<keyword evidence="6 8" id="KW-0472">Membrane</keyword>
<evidence type="ECO:0000256" key="8">
    <source>
        <dbReference type="SAM" id="Phobius"/>
    </source>
</evidence>
<dbReference type="Proteomes" id="UP000193224">
    <property type="component" value="Unassembled WGS sequence"/>
</dbReference>
<dbReference type="InterPro" id="IPR025713">
    <property type="entry name" value="MotB-like_N_dom"/>
</dbReference>
<dbReference type="Pfam" id="PF00691">
    <property type="entry name" value="OmpA"/>
    <property type="match status" value="1"/>
</dbReference>
<dbReference type="PANTHER" id="PTHR30329:SF21">
    <property type="entry name" value="LIPOPROTEIN YIAD-RELATED"/>
    <property type="match status" value="1"/>
</dbReference>
<evidence type="ECO:0000256" key="3">
    <source>
        <dbReference type="ARBA" id="ARBA00022475"/>
    </source>
</evidence>
<evidence type="ECO:0000256" key="5">
    <source>
        <dbReference type="ARBA" id="ARBA00022989"/>
    </source>
</evidence>
<dbReference type="Pfam" id="PF13677">
    <property type="entry name" value="MotB_plug"/>
    <property type="match status" value="1"/>
</dbReference>
<feature type="compositionally biased region" description="Polar residues" evidence="7">
    <location>
        <begin position="92"/>
        <end position="104"/>
    </location>
</feature>
<dbReference type="InterPro" id="IPR036737">
    <property type="entry name" value="OmpA-like_sf"/>
</dbReference>
<name>A0A1X7BQH6_9RHOB</name>
<protein>
    <submittedName>
        <fullName evidence="11">Motility protein B</fullName>
    </submittedName>
</protein>
<dbReference type="Gene3D" id="3.30.1330.60">
    <property type="entry name" value="OmpA-like domain"/>
    <property type="match status" value="1"/>
</dbReference>
<reference evidence="11 12" key="1">
    <citation type="submission" date="2017-03" db="EMBL/GenBank/DDBJ databases">
        <authorList>
            <person name="Afonso C.L."/>
            <person name="Miller P.J."/>
            <person name="Scott M.A."/>
            <person name="Spackman E."/>
            <person name="Goraichik I."/>
            <person name="Dimitrov K.M."/>
            <person name="Suarez D.L."/>
            <person name="Swayne D.E."/>
        </authorList>
    </citation>
    <scope>NUCLEOTIDE SEQUENCE [LARGE SCALE GENOMIC DNA]</scope>
    <source>
        <strain evidence="11 12">CECT 7745</strain>
    </source>
</reference>
<evidence type="ECO:0000256" key="6">
    <source>
        <dbReference type="ARBA" id="ARBA00023136"/>
    </source>
</evidence>
<evidence type="ECO:0000256" key="2">
    <source>
        <dbReference type="ARBA" id="ARBA00008914"/>
    </source>
</evidence>
<dbReference type="RefSeq" id="WP_085799816.1">
    <property type="nucleotide sequence ID" value="NZ_FWXB01000005.1"/>
</dbReference>
<keyword evidence="3" id="KW-1003">Cell membrane</keyword>
<dbReference type="OrthoDB" id="7170686at2"/>
<comment type="subcellular location">
    <subcellularLocation>
        <location evidence="1">Cell membrane</location>
        <topology evidence="1">Single-pass membrane protein</topology>
    </subcellularLocation>
</comment>
<accession>A0A1X7BQH6</accession>
<dbReference type="GO" id="GO:0005886">
    <property type="term" value="C:plasma membrane"/>
    <property type="evidence" value="ECO:0007669"/>
    <property type="project" value="UniProtKB-SubCell"/>
</dbReference>
<evidence type="ECO:0000259" key="9">
    <source>
        <dbReference type="Pfam" id="PF00691"/>
    </source>
</evidence>
<comment type="similarity">
    <text evidence="2">Belongs to the MotB family.</text>
</comment>
<evidence type="ECO:0000259" key="10">
    <source>
        <dbReference type="Pfam" id="PF13677"/>
    </source>
</evidence>
<dbReference type="InterPro" id="IPR006665">
    <property type="entry name" value="OmpA-like"/>
</dbReference>
<dbReference type="EMBL" id="FWXB01000005">
    <property type="protein sequence ID" value="SMC11845.1"/>
    <property type="molecule type" value="Genomic_DNA"/>
</dbReference>
<keyword evidence="5 8" id="KW-1133">Transmembrane helix</keyword>
<keyword evidence="4 8" id="KW-0812">Transmembrane</keyword>
<evidence type="ECO:0000313" key="11">
    <source>
        <dbReference type="EMBL" id="SMC11845.1"/>
    </source>
</evidence>
<dbReference type="InterPro" id="IPR050330">
    <property type="entry name" value="Bact_OuterMem_StrucFunc"/>
</dbReference>
<sequence>MSAQSNAAPVIIKKKKVVGGDGHHGGAWKVAYADFVTAMMAFFLLMWLLNATTEKQRKGVADYFSPTIPINKVSGGGDGEFGGESVFSENTLQQSGIGASQQHPTEGRQARGEMGVSDDGSDAADKAQEEAALRDIEDALTGRSGESTVSEALRRHIVTRVTDEGLVVELFDLENAQLFETGSDAPTALMSELAVLIGSVGQLIKNEVAVEGHTRSEAITLVTNPVWDLSSARANQMRLLLQASGIPATQMRRVTGHADRELAVTNPMAIRNNRIEVIFLRSDK</sequence>
<evidence type="ECO:0000256" key="4">
    <source>
        <dbReference type="ARBA" id="ARBA00022692"/>
    </source>
</evidence>
<feature type="domain" description="OmpA-like" evidence="9">
    <location>
        <begin position="201"/>
        <end position="272"/>
    </location>
</feature>
<dbReference type="AlphaFoldDB" id="A0A1X7BQH6"/>
<feature type="domain" description="Motility protein B-like N-terminal" evidence="10">
    <location>
        <begin position="14"/>
        <end position="66"/>
    </location>
</feature>
<feature type="region of interest" description="Disordered" evidence="7">
    <location>
        <begin position="92"/>
        <end position="129"/>
    </location>
</feature>
<evidence type="ECO:0000256" key="7">
    <source>
        <dbReference type="SAM" id="MobiDB-lite"/>
    </source>
</evidence>
<evidence type="ECO:0000256" key="1">
    <source>
        <dbReference type="ARBA" id="ARBA00004162"/>
    </source>
</evidence>
<dbReference type="PANTHER" id="PTHR30329">
    <property type="entry name" value="STATOR ELEMENT OF FLAGELLAR MOTOR COMPLEX"/>
    <property type="match status" value="1"/>
</dbReference>
<gene>
    <name evidence="11" type="primary">motB_1</name>
    <name evidence="11" type="ORF">ROA7745_01665</name>
</gene>
<keyword evidence="12" id="KW-1185">Reference proteome</keyword>
<organism evidence="11 12">
    <name type="scientific">Roseovarius aestuarii</name>
    <dbReference type="NCBI Taxonomy" id="475083"/>
    <lineage>
        <taxon>Bacteria</taxon>
        <taxon>Pseudomonadati</taxon>
        <taxon>Pseudomonadota</taxon>
        <taxon>Alphaproteobacteria</taxon>
        <taxon>Rhodobacterales</taxon>
        <taxon>Roseobacteraceae</taxon>
        <taxon>Roseovarius</taxon>
    </lineage>
</organism>
<dbReference type="SUPFAM" id="SSF103088">
    <property type="entry name" value="OmpA-like"/>
    <property type="match status" value="1"/>
</dbReference>
<proteinExistence type="inferred from homology"/>
<feature type="transmembrane region" description="Helical" evidence="8">
    <location>
        <begin position="30"/>
        <end position="49"/>
    </location>
</feature>
<evidence type="ECO:0000313" key="12">
    <source>
        <dbReference type="Proteomes" id="UP000193224"/>
    </source>
</evidence>